<proteinExistence type="predicted"/>
<sequence length="124" mass="14078">MYDYKPVEIHAWKIGYGIGISLATFFIGIILAMQQQKQQESDAASENNNIDSFISDASENDFTNVKDATKTKTNETIQNTAFARFASKYLEKKDIENSHREASHIPIKENDSVFKTLKNVKHGF</sequence>
<evidence type="ECO:0000313" key="1">
    <source>
        <dbReference type="Proteomes" id="UP000887579"/>
    </source>
</evidence>
<protein>
    <submittedName>
        <fullName evidence="2">Uncharacterized protein</fullName>
    </submittedName>
</protein>
<reference evidence="2" key="1">
    <citation type="submission" date="2022-11" db="UniProtKB">
        <authorList>
            <consortium name="WormBaseParasite"/>
        </authorList>
    </citation>
    <scope>IDENTIFICATION</scope>
</reference>
<dbReference type="Proteomes" id="UP000887579">
    <property type="component" value="Unplaced"/>
</dbReference>
<evidence type="ECO:0000313" key="2">
    <source>
        <dbReference type="WBParaSite" id="ES5_v2.g16894.t1"/>
    </source>
</evidence>
<accession>A0AC34FIR2</accession>
<organism evidence="1 2">
    <name type="scientific">Panagrolaimus sp. ES5</name>
    <dbReference type="NCBI Taxonomy" id="591445"/>
    <lineage>
        <taxon>Eukaryota</taxon>
        <taxon>Metazoa</taxon>
        <taxon>Ecdysozoa</taxon>
        <taxon>Nematoda</taxon>
        <taxon>Chromadorea</taxon>
        <taxon>Rhabditida</taxon>
        <taxon>Tylenchina</taxon>
        <taxon>Panagrolaimomorpha</taxon>
        <taxon>Panagrolaimoidea</taxon>
        <taxon>Panagrolaimidae</taxon>
        <taxon>Panagrolaimus</taxon>
    </lineage>
</organism>
<dbReference type="WBParaSite" id="ES5_v2.g16894.t1">
    <property type="protein sequence ID" value="ES5_v2.g16894.t1"/>
    <property type="gene ID" value="ES5_v2.g16894"/>
</dbReference>
<name>A0AC34FIR2_9BILA</name>